<name>A0A484H6L7_9ZZZZ</name>
<proteinExistence type="predicted"/>
<dbReference type="EMBL" id="LR026963">
    <property type="protein sequence ID" value="VBB69051.1"/>
    <property type="molecule type" value="Genomic_DNA"/>
</dbReference>
<organism evidence="1">
    <name type="scientific">invertebrate metagenome</name>
    <dbReference type="NCBI Taxonomy" id="1711999"/>
    <lineage>
        <taxon>unclassified sequences</taxon>
        <taxon>metagenomes</taxon>
        <taxon>organismal metagenomes</taxon>
    </lineage>
</organism>
<sequence length="40" mass="4306">MTNGQASPTPETDWAHGKLIPYGTGLAAFRPLFVSYLPCP</sequence>
<accession>A0A484H6L7</accession>
<protein>
    <submittedName>
        <fullName evidence="1">Uncharacterized protein</fullName>
    </submittedName>
</protein>
<evidence type="ECO:0000313" key="1">
    <source>
        <dbReference type="EMBL" id="VBB69051.1"/>
    </source>
</evidence>
<reference evidence="1" key="1">
    <citation type="submission" date="2018-10" db="EMBL/GenBank/DDBJ databases">
        <authorList>
            <person name="Gruber-Vodicka H."/>
            <person name="Jaeckle O."/>
        </authorList>
    </citation>
    <scope>NUCLEOTIDE SEQUENCE</scope>
</reference>
<dbReference type="AlphaFoldDB" id="A0A484H6L7"/>
<gene>
    <name evidence="1" type="ORF">RIEGSTA812A_PEG_524</name>
</gene>